<proteinExistence type="predicted"/>
<evidence type="ECO:0000313" key="3">
    <source>
        <dbReference type="Proteomes" id="UP000178270"/>
    </source>
</evidence>
<evidence type="ECO:0000313" key="2">
    <source>
        <dbReference type="EMBL" id="OGC39052.1"/>
    </source>
</evidence>
<feature type="compositionally biased region" description="Polar residues" evidence="1">
    <location>
        <begin position="40"/>
        <end position="59"/>
    </location>
</feature>
<dbReference type="EMBL" id="MEUS01000002">
    <property type="protein sequence ID" value="OGC39052.1"/>
    <property type="molecule type" value="Genomic_DNA"/>
</dbReference>
<evidence type="ECO:0000256" key="1">
    <source>
        <dbReference type="SAM" id="MobiDB-lite"/>
    </source>
</evidence>
<protein>
    <submittedName>
        <fullName evidence="2">Uncharacterized protein</fullName>
    </submittedName>
</protein>
<name>A0A1F4U2B3_UNCKA</name>
<organism evidence="2 3">
    <name type="scientific">candidate division WWE3 bacterium RBG_13_37_7</name>
    <dbReference type="NCBI Taxonomy" id="1802609"/>
    <lineage>
        <taxon>Bacteria</taxon>
        <taxon>Katanobacteria</taxon>
    </lineage>
</organism>
<reference evidence="2 3" key="1">
    <citation type="journal article" date="2016" name="Nat. Commun.">
        <title>Thousands of microbial genomes shed light on interconnected biogeochemical processes in an aquifer system.</title>
        <authorList>
            <person name="Anantharaman K."/>
            <person name="Brown C.T."/>
            <person name="Hug L.A."/>
            <person name="Sharon I."/>
            <person name="Castelle C.J."/>
            <person name="Probst A.J."/>
            <person name="Thomas B.C."/>
            <person name="Singh A."/>
            <person name="Wilkins M.J."/>
            <person name="Karaoz U."/>
            <person name="Brodie E.L."/>
            <person name="Williams K.H."/>
            <person name="Hubbard S.S."/>
            <person name="Banfield J.F."/>
        </authorList>
    </citation>
    <scope>NUCLEOTIDE SEQUENCE [LARGE SCALE GENOMIC DNA]</scope>
</reference>
<dbReference type="AlphaFoldDB" id="A0A1F4U2B3"/>
<sequence length="185" mass="20494">MKKLLVVIIILLSTLSIFSLIYIYKLKTNKTPESERKPISTEQKATPTPTASTENTSPATVQEGFINGKLCYPSDFLPKGSIVAKNVLTEALYTQNYIGSSQGGANTYTFKLPEGQYYLKYVAKPNPNSEKTISGYYTEQCSTGSDKDCNKEERTNKVVAVKSNEATSGVNLCDFYYTQNSEPTF</sequence>
<comment type="caution">
    <text evidence="2">The sequence shown here is derived from an EMBL/GenBank/DDBJ whole genome shotgun (WGS) entry which is preliminary data.</text>
</comment>
<gene>
    <name evidence="2" type="ORF">A3K42_01070</name>
</gene>
<feature type="region of interest" description="Disordered" evidence="1">
    <location>
        <begin position="33"/>
        <end position="59"/>
    </location>
</feature>
<dbReference type="Proteomes" id="UP000178270">
    <property type="component" value="Unassembled WGS sequence"/>
</dbReference>
<accession>A0A1F4U2B3</accession>